<keyword evidence="7" id="KW-1185">Reference proteome</keyword>
<evidence type="ECO:0000256" key="2">
    <source>
        <dbReference type="ARBA" id="ARBA00011353"/>
    </source>
</evidence>
<protein>
    <submittedName>
        <fullName evidence="6">Chromo domain</fullName>
    </submittedName>
</protein>
<dbReference type="PROSITE" id="PS00598">
    <property type="entry name" value="CHROMO_1"/>
    <property type="match status" value="1"/>
</dbReference>
<dbReference type="InterPro" id="IPR000953">
    <property type="entry name" value="Chromo/chromo_shadow_dom"/>
</dbReference>
<dbReference type="GO" id="GO:0006338">
    <property type="term" value="P:chromatin remodeling"/>
    <property type="evidence" value="ECO:0007669"/>
    <property type="project" value="UniProtKB-ARBA"/>
</dbReference>
<dbReference type="Proteomes" id="UP000266272">
    <property type="component" value="Unassembled WGS sequence"/>
</dbReference>
<dbReference type="SMART" id="SM00298">
    <property type="entry name" value="CHROMO"/>
    <property type="match status" value="1"/>
</dbReference>
<gene>
    <name evidence="6" type="ORF">TARUN_7316</name>
</gene>
<dbReference type="InterPro" id="IPR051219">
    <property type="entry name" value="Heterochromatin_chromo-domain"/>
</dbReference>
<dbReference type="CDD" id="cd00024">
    <property type="entry name" value="CD_CSD"/>
    <property type="match status" value="1"/>
</dbReference>
<evidence type="ECO:0000256" key="3">
    <source>
        <dbReference type="ARBA" id="ARBA00023242"/>
    </source>
</evidence>
<feature type="domain" description="Chromo" evidence="5">
    <location>
        <begin position="184"/>
        <end position="239"/>
    </location>
</feature>
<comment type="subunit">
    <text evidence="2">Component of the NuA4 histone acetyltransferase complex.</text>
</comment>
<dbReference type="EMBL" id="PXOA01000487">
    <property type="protein sequence ID" value="RFU74948.1"/>
    <property type="molecule type" value="Genomic_DNA"/>
</dbReference>
<dbReference type="Gene3D" id="2.40.50.40">
    <property type="match status" value="1"/>
</dbReference>
<evidence type="ECO:0000256" key="4">
    <source>
        <dbReference type="SAM" id="MobiDB-lite"/>
    </source>
</evidence>
<keyword evidence="3" id="KW-0539">Nucleus</keyword>
<sequence length="239" mass="26747">MPPLLYDDELGNANTDELYTQLFEGPTSTTFSRQASVSDPSHSPGHAPVSSAQQFAPPLRSPMSPAYSSTRSSRRSSFIVQLNAVGDKTEGPMASKKVGERLSASIKPNSSSERRSASSRKAKFKSTEQSSSLMRRKLRPRGKTNARSTVRKGGRPTQPTTQRKARLVKRDKFAQGVPNGRKEWEVEEIVDSRIDQGTLQHWFKVKWKGYTNKDNTWEPKTNLTNCKTLVEKYEKKGGK</sequence>
<organism evidence="6 7">
    <name type="scientific">Trichoderma arundinaceum</name>
    <dbReference type="NCBI Taxonomy" id="490622"/>
    <lineage>
        <taxon>Eukaryota</taxon>
        <taxon>Fungi</taxon>
        <taxon>Dikarya</taxon>
        <taxon>Ascomycota</taxon>
        <taxon>Pezizomycotina</taxon>
        <taxon>Sordariomycetes</taxon>
        <taxon>Hypocreomycetidae</taxon>
        <taxon>Hypocreales</taxon>
        <taxon>Hypocreaceae</taxon>
        <taxon>Trichoderma</taxon>
    </lineage>
</organism>
<reference evidence="6 7" key="1">
    <citation type="journal article" date="2018" name="PLoS Pathog.">
        <title>Evolution of structural diversity of trichothecenes, a family of toxins produced by plant pathogenic and entomopathogenic fungi.</title>
        <authorList>
            <person name="Proctor R.H."/>
            <person name="McCormick S.P."/>
            <person name="Kim H.S."/>
            <person name="Cardoza R.E."/>
            <person name="Stanley A.M."/>
            <person name="Lindo L."/>
            <person name="Kelly A."/>
            <person name="Brown D.W."/>
            <person name="Lee T."/>
            <person name="Vaughan M.M."/>
            <person name="Alexander N.J."/>
            <person name="Busman M."/>
            <person name="Gutierrez S."/>
        </authorList>
    </citation>
    <scope>NUCLEOTIDE SEQUENCE [LARGE SCALE GENOMIC DNA]</scope>
    <source>
        <strain evidence="6 7">IBT 40837</strain>
    </source>
</reference>
<dbReference type="STRING" id="490622.A0A395NFQ2"/>
<accession>A0A395NFQ2</accession>
<feature type="region of interest" description="Disordered" evidence="4">
    <location>
        <begin position="89"/>
        <end position="174"/>
    </location>
</feature>
<dbReference type="InterPro" id="IPR016197">
    <property type="entry name" value="Chromo-like_dom_sf"/>
</dbReference>
<name>A0A395NFQ2_TRIAR</name>
<dbReference type="PANTHER" id="PTHR22812">
    <property type="entry name" value="CHROMOBOX PROTEIN"/>
    <property type="match status" value="1"/>
</dbReference>
<proteinExistence type="predicted"/>
<dbReference type="SUPFAM" id="SSF54160">
    <property type="entry name" value="Chromo domain-like"/>
    <property type="match status" value="1"/>
</dbReference>
<comment type="caution">
    <text evidence="6">The sequence shown here is derived from an EMBL/GenBank/DDBJ whole genome shotgun (WGS) entry which is preliminary data.</text>
</comment>
<dbReference type="Pfam" id="PF00385">
    <property type="entry name" value="Chromo"/>
    <property type="match status" value="1"/>
</dbReference>
<feature type="region of interest" description="Disordered" evidence="4">
    <location>
        <begin position="25"/>
        <end position="76"/>
    </location>
</feature>
<dbReference type="InterPro" id="IPR023779">
    <property type="entry name" value="Chromodomain_CS"/>
</dbReference>
<dbReference type="InterPro" id="IPR023780">
    <property type="entry name" value="Chromo_domain"/>
</dbReference>
<feature type="compositionally biased region" description="Polar residues" evidence="4">
    <location>
        <begin position="26"/>
        <end position="41"/>
    </location>
</feature>
<evidence type="ECO:0000259" key="5">
    <source>
        <dbReference type="PROSITE" id="PS50013"/>
    </source>
</evidence>
<feature type="compositionally biased region" description="Basic residues" evidence="4">
    <location>
        <begin position="134"/>
        <end position="154"/>
    </location>
</feature>
<evidence type="ECO:0000313" key="6">
    <source>
        <dbReference type="EMBL" id="RFU74948.1"/>
    </source>
</evidence>
<dbReference type="GO" id="GO:0005634">
    <property type="term" value="C:nucleus"/>
    <property type="evidence" value="ECO:0007669"/>
    <property type="project" value="UniProtKB-SubCell"/>
</dbReference>
<comment type="subcellular location">
    <subcellularLocation>
        <location evidence="1">Nucleus</location>
    </subcellularLocation>
</comment>
<evidence type="ECO:0000256" key="1">
    <source>
        <dbReference type="ARBA" id="ARBA00004123"/>
    </source>
</evidence>
<dbReference type="AlphaFoldDB" id="A0A395NFQ2"/>
<dbReference type="PROSITE" id="PS50013">
    <property type="entry name" value="CHROMO_2"/>
    <property type="match status" value="1"/>
</dbReference>
<evidence type="ECO:0000313" key="7">
    <source>
        <dbReference type="Proteomes" id="UP000266272"/>
    </source>
</evidence>
<dbReference type="OrthoDB" id="433924at2759"/>